<evidence type="ECO:0000313" key="1">
    <source>
        <dbReference type="EMBL" id="MBR0597655.1"/>
    </source>
</evidence>
<gene>
    <name evidence="1" type="ORF">KCX82_07220</name>
</gene>
<accession>A0A8J8B2W0</accession>
<dbReference type="AlphaFoldDB" id="A0A8J8B2W0"/>
<reference evidence="1" key="1">
    <citation type="submission" date="2021-04" db="EMBL/GenBank/DDBJ databases">
        <title>Sinoanaerobacter chloroacetimidivorans sp. nov., an obligate anaerobic bacterium isolated from anaerobic sludge.</title>
        <authorList>
            <person name="Bao Y."/>
        </authorList>
    </citation>
    <scope>NUCLEOTIDE SEQUENCE</scope>
    <source>
        <strain evidence="1">BAD-6</strain>
    </source>
</reference>
<dbReference type="EMBL" id="JAGSND010000003">
    <property type="protein sequence ID" value="MBR0597655.1"/>
    <property type="molecule type" value="Genomic_DNA"/>
</dbReference>
<reference evidence="1" key="2">
    <citation type="submission" date="2021-04" db="EMBL/GenBank/DDBJ databases">
        <authorList>
            <person name="Liu J."/>
        </authorList>
    </citation>
    <scope>NUCLEOTIDE SEQUENCE</scope>
    <source>
        <strain evidence="1">BAD-6</strain>
    </source>
</reference>
<comment type="caution">
    <text evidence="1">The sequence shown here is derived from an EMBL/GenBank/DDBJ whole genome shotgun (WGS) entry which is preliminary data.</text>
</comment>
<proteinExistence type="predicted"/>
<keyword evidence="2" id="KW-1185">Reference proteome</keyword>
<organism evidence="1 2">
    <name type="scientific">Sinanaerobacter chloroacetimidivorans</name>
    <dbReference type="NCBI Taxonomy" id="2818044"/>
    <lineage>
        <taxon>Bacteria</taxon>
        <taxon>Bacillati</taxon>
        <taxon>Bacillota</taxon>
        <taxon>Clostridia</taxon>
        <taxon>Peptostreptococcales</taxon>
        <taxon>Anaerovoracaceae</taxon>
        <taxon>Sinanaerobacter</taxon>
    </lineage>
</organism>
<evidence type="ECO:0000313" key="2">
    <source>
        <dbReference type="Proteomes" id="UP000675664"/>
    </source>
</evidence>
<dbReference type="RefSeq" id="WP_227017782.1">
    <property type="nucleotide sequence ID" value="NZ_JAGSND010000003.1"/>
</dbReference>
<name>A0A8J8B2W0_9FIRM</name>
<sequence>MEQMDIKILELLEQSLFERTQVAYERMMADHPRLKETAHEVAGLSEEIEQNKAMDTGSRELMKRFLSLSKEADYEYQKYLYIQGARDCVAILRELGVIK</sequence>
<protein>
    <submittedName>
        <fullName evidence="1">Uncharacterized protein</fullName>
    </submittedName>
</protein>
<dbReference type="Proteomes" id="UP000675664">
    <property type="component" value="Unassembled WGS sequence"/>
</dbReference>